<proteinExistence type="predicted"/>
<dbReference type="Proteomes" id="UP000190669">
    <property type="component" value="Unassembled WGS sequence"/>
</dbReference>
<dbReference type="EMBL" id="FUZE01000015">
    <property type="protein sequence ID" value="SKB94285.1"/>
    <property type="molecule type" value="Genomic_DNA"/>
</dbReference>
<evidence type="ECO:0000313" key="1">
    <source>
        <dbReference type="EMBL" id="SKB94285.1"/>
    </source>
</evidence>
<sequence length="384" mass="44772">MNFTVTRSIYNYIVIIFDEINSMKKTLLVTAVLFSIFFLAQNSKFVGNYSTKSLTEIQKTVPQNEKHEFYKQYFKAKVFEEMKDTFNYKSYSDLVLRKFTDSIFAFYDGETVINNDNVIYAPSITLEKHLESHKKYMAKDPEEMDKFLDSLGITNFKDKKMKELYESQKLQMKSLLPKVEKSPEELKKEYEEMIALEKEQFENDPSTSIGFRKMIEKLDQYFGHQDNDDFGFLLQKNLSPSFGYNLYFPYPSNEAREGSAFESVPGEILTYATETGTAGGRSFNSFIIKGNNIDPISPYPTDTKFDKKLSKYVESGWRFEPRSGYGIEKNELGEYIISTSIYTNEDYNTAPSMSIEYKTKDFKSFTPLRIAKNDSENLVWKEIR</sequence>
<name>A0ABY1LBH7_9FLAO</name>
<evidence type="ECO:0000313" key="2">
    <source>
        <dbReference type="Proteomes" id="UP000190669"/>
    </source>
</evidence>
<reference evidence="1 2" key="1">
    <citation type="submission" date="2017-02" db="EMBL/GenBank/DDBJ databases">
        <authorList>
            <person name="Varghese N."/>
            <person name="Submissions S."/>
        </authorList>
    </citation>
    <scope>NUCLEOTIDE SEQUENCE [LARGE SCALE GENOMIC DNA]</scope>
    <source>
        <strain evidence="1 2">DSM 16775</strain>
    </source>
</reference>
<accession>A0ABY1LBH7</accession>
<evidence type="ECO:0008006" key="3">
    <source>
        <dbReference type="Google" id="ProtNLM"/>
    </source>
</evidence>
<organism evidence="1 2">
    <name type="scientific">Chryseobacterium balustinum</name>
    <dbReference type="NCBI Taxonomy" id="246"/>
    <lineage>
        <taxon>Bacteria</taxon>
        <taxon>Pseudomonadati</taxon>
        <taxon>Bacteroidota</taxon>
        <taxon>Flavobacteriia</taxon>
        <taxon>Flavobacteriales</taxon>
        <taxon>Weeksellaceae</taxon>
        <taxon>Chryseobacterium group</taxon>
        <taxon>Chryseobacterium</taxon>
    </lineage>
</organism>
<protein>
    <recommendedName>
        <fullName evidence="3">DUF3298 domain-containing protein</fullName>
    </recommendedName>
</protein>
<comment type="caution">
    <text evidence="1">The sequence shown here is derived from an EMBL/GenBank/DDBJ whole genome shotgun (WGS) entry which is preliminary data.</text>
</comment>
<gene>
    <name evidence="1" type="ORF">SAMN05421800_11582</name>
</gene>
<keyword evidence="2" id="KW-1185">Reference proteome</keyword>